<dbReference type="PANTHER" id="PTHR37807:SF3">
    <property type="entry name" value="OS07G0160300 PROTEIN"/>
    <property type="match status" value="1"/>
</dbReference>
<evidence type="ECO:0000313" key="2">
    <source>
        <dbReference type="Proteomes" id="UP001595528"/>
    </source>
</evidence>
<dbReference type="PANTHER" id="PTHR37807">
    <property type="entry name" value="OS07G0160300 PROTEIN"/>
    <property type="match status" value="1"/>
</dbReference>
<dbReference type="Gene3D" id="3.40.50.300">
    <property type="entry name" value="P-loop containing nucleotide triphosphate hydrolases"/>
    <property type="match status" value="1"/>
</dbReference>
<protein>
    <submittedName>
        <fullName evidence="1">AAA family ATPase</fullName>
    </submittedName>
</protein>
<dbReference type="InterPro" id="IPR027417">
    <property type="entry name" value="P-loop_NTPase"/>
</dbReference>
<accession>A0ABV7L7K3</accession>
<dbReference type="Pfam" id="PF13671">
    <property type="entry name" value="AAA_33"/>
    <property type="match status" value="1"/>
</dbReference>
<proteinExistence type="predicted"/>
<dbReference type="Proteomes" id="UP001595528">
    <property type="component" value="Unassembled WGS sequence"/>
</dbReference>
<reference evidence="2" key="1">
    <citation type="journal article" date="2019" name="Int. J. Syst. Evol. Microbiol.">
        <title>The Global Catalogue of Microorganisms (GCM) 10K type strain sequencing project: providing services to taxonomists for standard genome sequencing and annotation.</title>
        <authorList>
            <consortium name="The Broad Institute Genomics Platform"/>
            <consortium name="The Broad Institute Genome Sequencing Center for Infectious Disease"/>
            <person name="Wu L."/>
            <person name="Ma J."/>
        </authorList>
    </citation>
    <scope>NUCLEOTIDE SEQUENCE [LARGE SCALE GENOMIC DNA]</scope>
    <source>
        <strain evidence="2">KCTC 42964</strain>
    </source>
</reference>
<name>A0ABV7L7K3_9PROT</name>
<evidence type="ECO:0000313" key="1">
    <source>
        <dbReference type="EMBL" id="MFC3230651.1"/>
    </source>
</evidence>
<comment type="caution">
    <text evidence="1">The sequence shown here is derived from an EMBL/GenBank/DDBJ whole genome shotgun (WGS) entry which is preliminary data.</text>
</comment>
<organism evidence="1 2">
    <name type="scientific">Marinibaculum pumilum</name>
    <dbReference type="NCBI Taxonomy" id="1766165"/>
    <lineage>
        <taxon>Bacteria</taxon>
        <taxon>Pseudomonadati</taxon>
        <taxon>Pseudomonadota</taxon>
        <taxon>Alphaproteobacteria</taxon>
        <taxon>Rhodospirillales</taxon>
        <taxon>Rhodospirillaceae</taxon>
        <taxon>Marinibaculum</taxon>
    </lineage>
</organism>
<keyword evidence="2" id="KW-1185">Reference proteome</keyword>
<dbReference type="EMBL" id="JBHRTR010000048">
    <property type="protein sequence ID" value="MFC3230651.1"/>
    <property type="molecule type" value="Genomic_DNA"/>
</dbReference>
<dbReference type="SUPFAM" id="SSF52540">
    <property type="entry name" value="P-loop containing nucleoside triphosphate hydrolases"/>
    <property type="match status" value="1"/>
</dbReference>
<dbReference type="RefSeq" id="WP_379906018.1">
    <property type="nucleotide sequence ID" value="NZ_JBHRTR010000048.1"/>
</dbReference>
<gene>
    <name evidence="1" type="ORF">ACFOGJ_25610</name>
</gene>
<sequence length="176" mass="18560">MSAGRPLLVAFAGLPGSGKTTLARALAQARGAAWLRIDAIEQALRESGQLAGDDVGPAGYMAAYALAEGNLALGIEVVADSVNPLPVTRSAWREVAVRAGARLLEVEVRCSDPAEHRRRVESRIPDLPGLVPPDWQAVLDRDYAPWPPDAPPLVVETARRSIADCLAELQAALAAA</sequence>